<dbReference type="Proteomes" id="UP000659654">
    <property type="component" value="Unassembled WGS sequence"/>
</dbReference>
<sequence length="233" mass="27803">MLKRRSTVVISEPSTSKKVKLDNKKALTETQYLREKVKRLELQLRQKDVYLENQAKLKVSAIQYKARRDREIEALKKEKERWKVATDYRKDVQQYNRTLDPCRSVCGWSIPSLDVLKKKMKEAKQFCKESPEWDFNILPNAPASRSEIYVPKLLPGDHEGRLFHWGMKDVFAINIYGKKTQDTVYRCTPLPKRYLRLRPRMVTYGHYSMNENDALSMRIPRRRRNWFSRAYLA</sequence>
<evidence type="ECO:0000313" key="3">
    <source>
        <dbReference type="Proteomes" id="UP000095284"/>
    </source>
</evidence>
<evidence type="ECO:0000313" key="2">
    <source>
        <dbReference type="EMBL" id="CAG9130353.1"/>
    </source>
</evidence>
<reference evidence="5" key="1">
    <citation type="submission" date="2016-11" db="UniProtKB">
        <authorList>
            <consortium name="WormBaseParasite"/>
        </authorList>
    </citation>
    <scope>IDENTIFICATION</scope>
</reference>
<keyword evidence="4" id="KW-1185">Reference proteome</keyword>
<accession>A0A1I7SMS9</accession>
<name>A0A1I7SMS9_BURXY</name>
<proteinExistence type="predicted"/>
<dbReference type="WBParaSite" id="BXY_1436500.1">
    <property type="protein sequence ID" value="BXY_1436500.1"/>
    <property type="gene ID" value="BXY_1436500"/>
</dbReference>
<evidence type="ECO:0000313" key="4">
    <source>
        <dbReference type="Proteomes" id="UP000659654"/>
    </source>
</evidence>
<organism evidence="3 5">
    <name type="scientific">Bursaphelenchus xylophilus</name>
    <name type="common">Pinewood nematode worm</name>
    <name type="synonym">Aphelenchoides xylophilus</name>
    <dbReference type="NCBI Taxonomy" id="6326"/>
    <lineage>
        <taxon>Eukaryota</taxon>
        <taxon>Metazoa</taxon>
        <taxon>Ecdysozoa</taxon>
        <taxon>Nematoda</taxon>
        <taxon>Chromadorea</taxon>
        <taxon>Rhabditida</taxon>
        <taxon>Tylenchina</taxon>
        <taxon>Tylenchomorpha</taxon>
        <taxon>Aphelenchoidea</taxon>
        <taxon>Aphelenchoididae</taxon>
        <taxon>Bursaphelenchus</taxon>
    </lineage>
</organism>
<gene>
    <name evidence="1" type="ORF">BXYJ_LOCUS14623</name>
</gene>
<dbReference type="Proteomes" id="UP000095284">
    <property type="component" value="Unplaced"/>
</dbReference>
<dbReference type="SMR" id="A0A1I7SMS9"/>
<dbReference type="EMBL" id="CAJFCV020000006">
    <property type="protein sequence ID" value="CAG9130353.1"/>
    <property type="molecule type" value="Genomic_DNA"/>
</dbReference>
<protein>
    <submittedName>
        <fullName evidence="1">(pine wood nematode) hypothetical protein</fullName>
    </submittedName>
</protein>
<evidence type="ECO:0000313" key="5">
    <source>
        <dbReference type="WBParaSite" id="BXY_1436500.1"/>
    </source>
</evidence>
<dbReference type="Proteomes" id="UP000582659">
    <property type="component" value="Unassembled WGS sequence"/>
</dbReference>
<reference evidence="2" key="2">
    <citation type="submission" date="2020-08" db="EMBL/GenBank/DDBJ databases">
        <authorList>
            <person name="Kikuchi T."/>
        </authorList>
    </citation>
    <scope>NUCLEOTIDE SEQUENCE</scope>
    <source>
        <strain evidence="1">Ka4C1</strain>
    </source>
</reference>
<dbReference type="AlphaFoldDB" id="A0A1I7SMS9"/>
<dbReference type="OrthoDB" id="10414062at2759"/>
<dbReference type="EMBL" id="CAJFDI010000006">
    <property type="protein sequence ID" value="CAD5234532.1"/>
    <property type="molecule type" value="Genomic_DNA"/>
</dbReference>
<evidence type="ECO:0000313" key="1">
    <source>
        <dbReference type="EMBL" id="CAD5234532.1"/>
    </source>
</evidence>